<organism evidence="2 3">
    <name type="scientific">Streptomyces albidoflavus</name>
    <dbReference type="NCBI Taxonomy" id="1886"/>
    <lineage>
        <taxon>Bacteria</taxon>
        <taxon>Bacillati</taxon>
        <taxon>Actinomycetota</taxon>
        <taxon>Actinomycetes</taxon>
        <taxon>Kitasatosporales</taxon>
        <taxon>Streptomycetaceae</taxon>
        <taxon>Streptomyces</taxon>
        <taxon>Streptomyces albidoflavus group</taxon>
    </lineage>
</organism>
<evidence type="ECO:0000259" key="1">
    <source>
        <dbReference type="Pfam" id="PF09346"/>
    </source>
</evidence>
<dbReference type="InterPro" id="IPR037883">
    <property type="entry name" value="Knr4/Smi1-like_sf"/>
</dbReference>
<comment type="caution">
    <text evidence="2">The sequence shown here is derived from an EMBL/GenBank/DDBJ whole genome shotgun (WGS) entry which is preliminary data.</text>
</comment>
<dbReference type="InterPro" id="IPR018958">
    <property type="entry name" value="Knr4/Smi1-like_dom"/>
</dbReference>
<dbReference type="EMBL" id="PKLL01000003">
    <property type="protein sequence ID" value="RZE28635.1"/>
    <property type="molecule type" value="Genomic_DNA"/>
</dbReference>
<reference evidence="2 3" key="1">
    <citation type="submission" date="2017-12" db="EMBL/GenBank/DDBJ databases">
        <title>Population genomics insights into the ecological differentiation and adaptive evolution in streptomycetes.</title>
        <authorList>
            <person name="Li Y."/>
            <person name="Huang Y."/>
        </authorList>
    </citation>
    <scope>NUCLEOTIDE SEQUENCE [LARGE SCALE GENOMIC DNA]</scope>
    <source>
        <strain evidence="2 3">NBRC 100770</strain>
    </source>
</reference>
<protein>
    <submittedName>
        <fullName evidence="2">Cell wall assembly regulator</fullName>
    </submittedName>
</protein>
<dbReference type="SUPFAM" id="SSF160631">
    <property type="entry name" value="SMI1/KNR4-like"/>
    <property type="match status" value="1"/>
</dbReference>
<dbReference type="AlphaFoldDB" id="A0A8G1ZWB3"/>
<feature type="domain" description="Knr4/Smi1-like" evidence="1">
    <location>
        <begin position="178"/>
        <end position="322"/>
    </location>
</feature>
<evidence type="ECO:0000313" key="3">
    <source>
        <dbReference type="Proteomes" id="UP000292693"/>
    </source>
</evidence>
<sequence length="467" mass="48692">MSGRGRIAYRPAMTDGTSRPLTLEALATWEPVLRLLRDGSSSARRSGHVARHSWSLGLRRPPLPRPGRTARSERIRAEAEAVEPVRSALAEAGVDGVSFVADLAENGSAVLHLLWPGPGVAYGTTGAYPLVVVLVEGALPEPWRRLPDPVPGAVAAPSASPVALERMLRERLPGVGAGTTESEVAAAGARLGRPLPEELAVLYRVIGAARDGDTARRVAERAAPVLGCALLPLDAVYVADAATREVGWEWGATAAVVTGPGARVQGLAGSPGWIVFGEADGDRLAVDLTPGPRGHLGQIVRLDHEQVIGAELVADSLTDLVAGRRGEETEVRPGERSPVVARVNAKGLPHVEAAADPALEVLTIGVRDGAPMSLAALVGLPRLRTLTAYPGTLTDPLEVGRLTGLEFLRLGVEEWRVLLDAGAVPPTLAAAAVETHGAPDPLAVAALTDALLTLRGRPPIRQTVIEG</sequence>
<dbReference type="Pfam" id="PF09346">
    <property type="entry name" value="SMI1_KNR4"/>
    <property type="match status" value="1"/>
</dbReference>
<gene>
    <name evidence="2" type="ORF">C0Q92_04010</name>
</gene>
<accession>A0A8G1ZWB3</accession>
<name>A0A8G1ZWB3_9ACTN</name>
<proteinExistence type="predicted"/>
<evidence type="ECO:0000313" key="2">
    <source>
        <dbReference type="EMBL" id="RZE28635.1"/>
    </source>
</evidence>
<dbReference type="Proteomes" id="UP000292693">
    <property type="component" value="Unassembled WGS sequence"/>
</dbReference>